<keyword evidence="3" id="KW-1185">Reference proteome</keyword>
<accession>A0A562IGP2</accession>
<name>A0A562IGP2_MICOL</name>
<dbReference type="OrthoDB" id="4846903at2"/>
<evidence type="ECO:0000313" key="3">
    <source>
        <dbReference type="Proteomes" id="UP000319825"/>
    </source>
</evidence>
<evidence type="ECO:0000256" key="1">
    <source>
        <dbReference type="SAM" id="MobiDB-lite"/>
    </source>
</evidence>
<dbReference type="EMBL" id="VLKE01000001">
    <property type="protein sequence ID" value="TWH69923.1"/>
    <property type="molecule type" value="Genomic_DNA"/>
</dbReference>
<sequence>MLGRRTLPWERRLADGTPWLALLVVRADEGKIVDGTLQGLVGSGVVAALAANQPVDPNRPVRGLQIKDLATFRALLPGRADVALLTHVRRVNLADTALAGADDDGWFSVVTANRLPLAGSGPTSWTACLVSLEAREDAWSTTTGTPPTLVVLASWKFVTSSTGGTFERLAADLDVAAFGEPAAGAAPVLRPDGVVPLAGTARDGGPTAVGYRPPLLGPGTGATDDVTDAAAYELGRLLAAADGRFIREVVGWHRAAEATARSADTAARRATVVRDYLAGGARAQARRAALAGETAETLGYAPADVPETDGRQPQPLLAQALADRLFARTGQADLWQAPPQAAEAARTISSEEGERS</sequence>
<dbReference type="AlphaFoldDB" id="A0A562IGP2"/>
<organism evidence="2 3">
    <name type="scientific">Micromonospora olivasterospora</name>
    <dbReference type="NCBI Taxonomy" id="1880"/>
    <lineage>
        <taxon>Bacteria</taxon>
        <taxon>Bacillati</taxon>
        <taxon>Actinomycetota</taxon>
        <taxon>Actinomycetes</taxon>
        <taxon>Micromonosporales</taxon>
        <taxon>Micromonosporaceae</taxon>
        <taxon>Micromonospora</taxon>
    </lineage>
</organism>
<dbReference type="Proteomes" id="UP000319825">
    <property type="component" value="Unassembled WGS sequence"/>
</dbReference>
<comment type="caution">
    <text evidence="2">The sequence shown here is derived from an EMBL/GenBank/DDBJ whole genome shotgun (WGS) entry which is preliminary data.</text>
</comment>
<protein>
    <submittedName>
        <fullName evidence="2">Uncharacterized protein</fullName>
    </submittedName>
</protein>
<gene>
    <name evidence="2" type="ORF">JD77_04940</name>
</gene>
<reference evidence="2 3" key="1">
    <citation type="submission" date="2019-07" db="EMBL/GenBank/DDBJ databases">
        <title>R&amp;d 2014.</title>
        <authorList>
            <person name="Klenk H.-P."/>
        </authorList>
    </citation>
    <scope>NUCLEOTIDE SEQUENCE [LARGE SCALE GENOMIC DNA]</scope>
    <source>
        <strain evidence="2 3">DSM 43868</strain>
    </source>
</reference>
<evidence type="ECO:0000313" key="2">
    <source>
        <dbReference type="EMBL" id="TWH69923.1"/>
    </source>
</evidence>
<feature type="region of interest" description="Disordered" evidence="1">
    <location>
        <begin position="332"/>
        <end position="356"/>
    </location>
</feature>
<proteinExistence type="predicted"/>
<dbReference type="RefSeq" id="WP_145776346.1">
    <property type="nucleotide sequence ID" value="NZ_VLKE01000001.1"/>
</dbReference>